<dbReference type="OrthoDB" id="531718at2"/>
<accession>A0A1W1W0M7</accession>
<dbReference type="EMBL" id="FWWW01000091">
    <property type="protein sequence ID" value="SMB99192.1"/>
    <property type="molecule type" value="Genomic_DNA"/>
</dbReference>
<name>A0A1W1W0M7_9BACT</name>
<dbReference type="STRING" id="645990.SAMN00120144_0062"/>
<feature type="domain" description="DUF4394" evidence="1">
    <location>
        <begin position="304"/>
        <end position="528"/>
    </location>
</feature>
<proteinExistence type="predicted"/>
<dbReference type="Pfam" id="PF14339">
    <property type="entry name" value="DUF4394"/>
    <property type="match status" value="2"/>
</dbReference>
<feature type="domain" description="DUF4394" evidence="1">
    <location>
        <begin position="58"/>
        <end position="269"/>
    </location>
</feature>
<dbReference type="PROSITE" id="PS51257">
    <property type="entry name" value="PROKAR_LIPOPROTEIN"/>
    <property type="match status" value="1"/>
</dbReference>
<dbReference type="AlphaFoldDB" id="A0A1W1W0M7"/>
<gene>
    <name evidence="2" type="ORF">SAMN00120144_0062</name>
</gene>
<organism evidence="2 3">
    <name type="scientific">Hymenobacter roseosalivarius DSM 11622</name>
    <dbReference type="NCBI Taxonomy" id="645990"/>
    <lineage>
        <taxon>Bacteria</taxon>
        <taxon>Pseudomonadati</taxon>
        <taxon>Bacteroidota</taxon>
        <taxon>Cytophagia</taxon>
        <taxon>Cytophagales</taxon>
        <taxon>Hymenobacteraceae</taxon>
        <taxon>Hymenobacter</taxon>
    </lineage>
</organism>
<dbReference type="Proteomes" id="UP000192266">
    <property type="component" value="Unassembled WGS sequence"/>
</dbReference>
<sequence>MLKPSSLTKWGAAVLLLSSLTSCEDLLEQYFPTKPNPSAPFNLGLDIPFYALSGGNKLDAYSTKDPATRTASVTITGLQSGERILAIDFRPATGQLYGVSSASRLYVINQNTGVAHAIGAGAFTPAVSGNLVGFDFNPTVDRIRLVTSMGQNLRLNPETGTVAATDGAINGAAGATITAAAYTNNVAGAETTVLYNLDPATDKLYRQDPPNNGTLVAVGDLKLDISGDGGFDIDGKTGTALGLFEVGGKTSLFTVNVQTGATQLLSQYDAILGYSGIAIPTQPVAYAINSVGNLGNPDVPTQFLVIFDPTNPAALVRRAITGMPADQEVLGLDFRPANGQLYMLARPRTSIVDPIANSRLYTLNAASGAAALVGTVNVVLTNFVFGFDFNPVADRIRIVGNQGENVRINPNDAVATVDGRINPGPPSLSAAAYSNNFAGATTTNLYVLGTTFVRTFPNRDLVKLYLQNPPNAGTVVEIGDSGIEGVAQHFDIGGTSNMGYAYLRESGVGNKVYNIDLTTGIVRPYNNFLFNSLTNQFPGTGGGFIITGFTVGLGF</sequence>
<evidence type="ECO:0000313" key="3">
    <source>
        <dbReference type="Proteomes" id="UP000192266"/>
    </source>
</evidence>
<keyword evidence="3" id="KW-1185">Reference proteome</keyword>
<protein>
    <recommendedName>
        <fullName evidence="1">DUF4394 domain-containing protein</fullName>
    </recommendedName>
</protein>
<evidence type="ECO:0000259" key="1">
    <source>
        <dbReference type="Pfam" id="PF14339"/>
    </source>
</evidence>
<dbReference type="RefSeq" id="WP_084447145.1">
    <property type="nucleotide sequence ID" value="NZ_FWWW01000091.1"/>
</dbReference>
<dbReference type="SUPFAM" id="SSF82171">
    <property type="entry name" value="DPP6 N-terminal domain-like"/>
    <property type="match status" value="1"/>
</dbReference>
<dbReference type="InterPro" id="IPR025507">
    <property type="entry name" value="DUF4394"/>
</dbReference>
<reference evidence="2 3" key="1">
    <citation type="submission" date="2017-04" db="EMBL/GenBank/DDBJ databases">
        <authorList>
            <person name="Afonso C.L."/>
            <person name="Miller P.J."/>
            <person name="Scott M.A."/>
            <person name="Spackman E."/>
            <person name="Goraichik I."/>
            <person name="Dimitrov K.M."/>
            <person name="Suarez D.L."/>
            <person name="Swayne D.E."/>
        </authorList>
    </citation>
    <scope>NUCLEOTIDE SEQUENCE [LARGE SCALE GENOMIC DNA]</scope>
    <source>
        <strain evidence="2 3">DSM 11622</strain>
    </source>
</reference>
<evidence type="ECO:0000313" key="2">
    <source>
        <dbReference type="EMBL" id="SMB99192.1"/>
    </source>
</evidence>